<proteinExistence type="predicted"/>
<feature type="chain" id="PRO_5047247098" description="Plant thionin family protein" evidence="1">
    <location>
        <begin position="26"/>
        <end position="76"/>
    </location>
</feature>
<name>A0ABR2RPE1_9ROSI</name>
<evidence type="ECO:0000313" key="2">
    <source>
        <dbReference type="EMBL" id="KAK9014634.1"/>
    </source>
</evidence>
<gene>
    <name evidence="2" type="ORF">V6N11_005787</name>
</gene>
<keyword evidence="1" id="KW-0732">Signal</keyword>
<comment type="caution">
    <text evidence="2">The sequence shown here is derived from an EMBL/GenBank/DDBJ whole genome shotgun (WGS) entry which is preliminary data.</text>
</comment>
<organism evidence="2 3">
    <name type="scientific">Hibiscus sabdariffa</name>
    <name type="common">roselle</name>
    <dbReference type="NCBI Taxonomy" id="183260"/>
    <lineage>
        <taxon>Eukaryota</taxon>
        <taxon>Viridiplantae</taxon>
        <taxon>Streptophyta</taxon>
        <taxon>Embryophyta</taxon>
        <taxon>Tracheophyta</taxon>
        <taxon>Spermatophyta</taxon>
        <taxon>Magnoliopsida</taxon>
        <taxon>eudicotyledons</taxon>
        <taxon>Gunneridae</taxon>
        <taxon>Pentapetalae</taxon>
        <taxon>rosids</taxon>
        <taxon>malvids</taxon>
        <taxon>Malvales</taxon>
        <taxon>Malvaceae</taxon>
        <taxon>Malvoideae</taxon>
        <taxon>Hibiscus</taxon>
    </lineage>
</organism>
<evidence type="ECO:0000313" key="3">
    <source>
        <dbReference type="Proteomes" id="UP001396334"/>
    </source>
</evidence>
<evidence type="ECO:0008006" key="4">
    <source>
        <dbReference type="Google" id="ProtNLM"/>
    </source>
</evidence>
<reference evidence="2 3" key="1">
    <citation type="journal article" date="2024" name="G3 (Bethesda)">
        <title>Genome assembly of Hibiscus sabdariffa L. provides insights into metabolisms of medicinal natural products.</title>
        <authorList>
            <person name="Kim T."/>
        </authorList>
    </citation>
    <scope>NUCLEOTIDE SEQUENCE [LARGE SCALE GENOMIC DNA]</scope>
    <source>
        <strain evidence="2">TK-2024</strain>
        <tissue evidence="2">Old leaves</tissue>
    </source>
</reference>
<keyword evidence="3" id="KW-1185">Reference proteome</keyword>
<protein>
    <recommendedName>
        <fullName evidence="4">Plant thionin family protein</fullName>
    </recommendedName>
</protein>
<dbReference type="EMBL" id="JBBPBN010000021">
    <property type="protein sequence ID" value="KAK9014634.1"/>
    <property type="molecule type" value="Genomic_DNA"/>
</dbReference>
<feature type="signal peptide" evidence="1">
    <location>
        <begin position="1"/>
        <end position="25"/>
    </location>
</feature>
<dbReference type="Proteomes" id="UP001396334">
    <property type="component" value="Unassembled WGS sequence"/>
</dbReference>
<sequence length="76" mass="8255">MASKRNVTLILVILAIISMAEMCSSKELAGCIKNCMPVCMEDKGAAKSRCSRDCKKKCKETKGKKEELTLIGSSPD</sequence>
<evidence type="ECO:0000256" key="1">
    <source>
        <dbReference type="SAM" id="SignalP"/>
    </source>
</evidence>
<accession>A0ABR2RPE1</accession>